<evidence type="ECO:0000313" key="23">
    <source>
        <dbReference type="Proteomes" id="UP000515146"/>
    </source>
</evidence>
<evidence type="ECO:0000256" key="6">
    <source>
        <dbReference type="ARBA" id="ARBA00022692"/>
    </source>
</evidence>
<feature type="transmembrane region" description="Helical" evidence="21">
    <location>
        <begin position="816"/>
        <end position="835"/>
    </location>
</feature>
<dbReference type="SMART" id="SM00744">
    <property type="entry name" value="RINGv"/>
    <property type="match status" value="1"/>
</dbReference>
<feature type="transmembrane region" description="Helical" evidence="21">
    <location>
        <begin position="773"/>
        <end position="796"/>
    </location>
</feature>
<dbReference type="InterPro" id="IPR056521">
    <property type="entry name" value="MARCHF6-like_C"/>
</dbReference>
<evidence type="ECO:0000256" key="12">
    <source>
        <dbReference type="ARBA" id="ARBA00022843"/>
    </source>
</evidence>
<dbReference type="GO" id="GO:0061630">
    <property type="term" value="F:ubiquitin protein ligase activity"/>
    <property type="evidence" value="ECO:0007669"/>
    <property type="project" value="UniProtKB-EC"/>
</dbReference>
<dbReference type="InterPro" id="IPR011016">
    <property type="entry name" value="Znf_RING-CH"/>
</dbReference>
<dbReference type="SUPFAM" id="SSF57850">
    <property type="entry name" value="RING/U-box"/>
    <property type="match status" value="1"/>
</dbReference>
<dbReference type="KEGG" id="dpte:113797620"/>
<comment type="catalytic activity">
    <reaction evidence="1">
        <text>S-ubiquitinyl-[E2 ubiquitin-conjugating enzyme]-L-cysteine + [acceptor protein]-L-lysine = [E2 ubiquitin-conjugating enzyme]-L-cysteine + N(6)-ubiquitinyl-[acceptor protein]-L-lysine.</text>
        <dbReference type="EC" id="2.3.2.27"/>
    </reaction>
</comment>
<evidence type="ECO:0000256" key="3">
    <source>
        <dbReference type="ARBA" id="ARBA00004906"/>
    </source>
</evidence>
<dbReference type="SUPFAM" id="SSF48371">
    <property type="entry name" value="ARM repeat"/>
    <property type="match status" value="1"/>
</dbReference>
<evidence type="ECO:0000256" key="11">
    <source>
        <dbReference type="ARBA" id="ARBA00022833"/>
    </source>
</evidence>
<evidence type="ECO:0000256" key="7">
    <source>
        <dbReference type="ARBA" id="ARBA00022723"/>
    </source>
</evidence>
<feature type="transmembrane region" description="Helical" evidence="21">
    <location>
        <begin position="359"/>
        <end position="380"/>
    </location>
</feature>
<dbReference type="PROSITE" id="PS51292">
    <property type="entry name" value="ZF_RING_CH"/>
    <property type="match status" value="1"/>
</dbReference>
<keyword evidence="13 21" id="KW-1133">Transmembrane helix</keyword>
<feature type="transmembrane region" description="Helical" evidence="21">
    <location>
        <begin position="98"/>
        <end position="125"/>
    </location>
</feature>
<evidence type="ECO:0000313" key="24">
    <source>
        <dbReference type="RefSeq" id="XP_027203834.1"/>
    </source>
</evidence>
<dbReference type="FunCoup" id="A0A6P6YGA1">
    <property type="interactions" value="1328"/>
</dbReference>
<evidence type="ECO:0000256" key="2">
    <source>
        <dbReference type="ARBA" id="ARBA00004477"/>
    </source>
</evidence>
<dbReference type="GO" id="GO:0005789">
    <property type="term" value="C:endoplasmic reticulum membrane"/>
    <property type="evidence" value="ECO:0007669"/>
    <property type="project" value="UniProtKB-SubCell"/>
</dbReference>
<feature type="transmembrane region" description="Helical" evidence="21">
    <location>
        <begin position="590"/>
        <end position="608"/>
    </location>
</feature>
<dbReference type="GO" id="GO:0008270">
    <property type="term" value="F:zinc ion binding"/>
    <property type="evidence" value="ECO:0007669"/>
    <property type="project" value="UniProtKB-KW"/>
</dbReference>
<feature type="compositionally biased region" description="Low complexity" evidence="20">
    <location>
        <begin position="311"/>
        <end position="321"/>
    </location>
</feature>
<feature type="region of interest" description="Disordered" evidence="20">
    <location>
        <begin position="198"/>
        <end position="244"/>
    </location>
</feature>
<dbReference type="PANTHER" id="PTHR13145">
    <property type="entry name" value="SSM4 PROTEIN"/>
    <property type="match status" value="1"/>
</dbReference>
<feature type="transmembrane region" description="Helical" evidence="21">
    <location>
        <begin position="433"/>
        <end position="462"/>
    </location>
</feature>
<feature type="transmembrane region" description="Helical" evidence="21">
    <location>
        <begin position="900"/>
        <end position="919"/>
    </location>
</feature>
<keyword evidence="9" id="KW-0833">Ubl conjugation pathway</keyword>
<dbReference type="FunFam" id="3.30.40.10:FF:000096">
    <property type="entry name" value="E3 ubiquitin-protein ligase MARCH6"/>
    <property type="match status" value="1"/>
</dbReference>
<dbReference type="CDD" id="cd16702">
    <property type="entry name" value="RING_CH-C4HC3_MARCH6"/>
    <property type="match status" value="1"/>
</dbReference>
<comment type="subcellular location">
    <subcellularLocation>
        <location evidence="2">Endoplasmic reticulum membrane</location>
        <topology evidence="2">Multi-pass membrane protein</topology>
    </subcellularLocation>
</comment>
<keyword evidence="8" id="KW-0863">Zinc-finger</keyword>
<dbReference type="Pfam" id="PF12906">
    <property type="entry name" value="RINGv"/>
    <property type="match status" value="1"/>
</dbReference>
<keyword evidence="15 21" id="KW-0472">Membrane</keyword>
<comment type="pathway">
    <text evidence="3">Protein modification; protein ubiquitination.</text>
</comment>
<feature type="region of interest" description="Disordered" evidence="20">
    <location>
        <begin position="292"/>
        <end position="324"/>
    </location>
</feature>
<dbReference type="InterPro" id="IPR016024">
    <property type="entry name" value="ARM-type_fold"/>
</dbReference>
<evidence type="ECO:0000256" key="21">
    <source>
        <dbReference type="SAM" id="Phobius"/>
    </source>
</evidence>
<dbReference type="InParanoid" id="A0A6P6YGA1"/>
<feature type="transmembrane region" description="Helical" evidence="21">
    <location>
        <begin position="490"/>
        <end position="510"/>
    </location>
</feature>
<keyword evidence="14" id="KW-0007">Acetylation</keyword>
<dbReference type="PANTHER" id="PTHR13145:SF0">
    <property type="entry name" value="E3 UBIQUITIN-PROTEIN LIGASE MARCHF6"/>
    <property type="match status" value="1"/>
</dbReference>
<feature type="domain" description="RING-CH-type" evidence="22">
    <location>
        <begin position="3"/>
        <end position="64"/>
    </location>
</feature>
<dbReference type="EC" id="2.3.2.27" evidence="4"/>
<reference evidence="24" key="1">
    <citation type="submission" date="2025-08" db="UniProtKB">
        <authorList>
            <consortium name="RefSeq"/>
        </authorList>
    </citation>
    <scope>IDENTIFICATION</scope>
    <source>
        <strain evidence="24">Airmid</strain>
    </source>
</reference>
<dbReference type="GO" id="GO:0036503">
    <property type="term" value="P:ERAD pathway"/>
    <property type="evidence" value="ECO:0007669"/>
    <property type="project" value="TreeGrafter"/>
</dbReference>
<feature type="transmembrane region" description="Helical" evidence="21">
    <location>
        <begin position="682"/>
        <end position="708"/>
    </location>
</feature>
<dbReference type="AlphaFoldDB" id="A0A6P6YGA1"/>
<feature type="transmembrane region" description="Helical" evidence="21">
    <location>
        <begin position="145"/>
        <end position="165"/>
    </location>
</feature>
<evidence type="ECO:0000256" key="5">
    <source>
        <dbReference type="ARBA" id="ARBA00022679"/>
    </source>
</evidence>
<evidence type="ECO:0000256" key="8">
    <source>
        <dbReference type="ARBA" id="ARBA00022771"/>
    </source>
</evidence>
<evidence type="ECO:0000256" key="14">
    <source>
        <dbReference type="ARBA" id="ARBA00022990"/>
    </source>
</evidence>
<feature type="transmembrane region" description="Helical" evidence="21">
    <location>
        <begin position="856"/>
        <end position="880"/>
    </location>
</feature>
<evidence type="ECO:0000256" key="16">
    <source>
        <dbReference type="ARBA" id="ARBA00064724"/>
    </source>
</evidence>
<dbReference type="InterPro" id="IPR013083">
    <property type="entry name" value="Znf_RING/FYVE/PHD"/>
</dbReference>
<keyword evidence="10" id="KW-0256">Endoplasmic reticulum</keyword>
<keyword evidence="12" id="KW-0832">Ubl conjugation</keyword>
<evidence type="ECO:0000256" key="1">
    <source>
        <dbReference type="ARBA" id="ARBA00000900"/>
    </source>
</evidence>
<feature type="transmembrane region" description="Helical" evidence="21">
    <location>
        <begin position="728"/>
        <end position="752"/>
    </location>
</feature>
<dbReference type="RefSeq" id="XP_027203834.1">
    <property type="nucleotide sequence ID" value="XM_027348033.1"/>
</dbReference>
<proteinExistence type="predicted"/>
<keyword evidence="23" id="KW-1185">Reference proteome</keyword>
<evidence type="ECO:0000256" key="10">
    <source>
        <dbReference type="ARBA" id="ARBA00022824"/>
    </source>
</evidence>
<keyword evidence="11" id="KW-0862">Zinc</keyword>
<dbReference type="Gene3D" id="3.30.40.10">
    <property type="entry name" value="Zinc/RING finger domain, C3HC4 (zinc finger)"/>
    <property type="match status" value="1"/>
</dbReference>
<keyword evidence="5" id="KW-0808">Transferase</keyword>
<sequence>MMEDNPNADICRVCRCEGTPEKPLYHPCICTGSIKFIHQECLVQWLRYSDKEFCELCNHRFSFIPIYSPDMPKRLPIKDIMSVLLRCLYTAARYWFQYTLVAVAWLGLIPLTAYRIYMFLFNYSWSDVMNFTVEFYKIETLFSDGFYGCCVVMCTLCAFIFILWLREQIIRVGAPDWLERPFERNAFVRLLMRDQNFEPNANNDEENDSDDEEDDDDDDDDDDEGEDEDHDDEVDNDEGEDEEVVDGEVAEINNNTDNNLLIENDAINDNENENLPVAVVQNAGPANNPAGIPEARNGLQPGRARLPGAQNNNNNNNNNNNPVVAQDWNPVIEWDRGGEDITWERVFGLDGTFAFLENVFWVITLNTLFILGFAFFPYHIGNILFKRMNVEMIVSPHFDRFIIIFMGYIMIGAILFLMHMVTSLTQFNRIQRFFGFCYIIIKVALLVTLEIGLFPTLIGWWLDICSLPLFDSTLMNRIENFFASPGTSLFIHWLVGLFCIFYFVSFIIMVKEIVRPGLLWFVRNLNDPNFNPINEMINLSIFSHIKRCVYSLIVFGTTILLMIYLPICLIQNLMPKFLPYNNISSNDSPFTELLIELFLFQLVLPALIDHNDHNNSRKFIKLMIRGWCQVMAYLLDLKSYLLGDNNNLNNNDNNNENNDQVNEDNIDEASSHNQMYRKPNLFYLRVTFLVVAFWATLLFFGAFTLTVPVLLGRALINFYFGDIRVNEFNTAACGIYAIVIFIQVTSVVVRGISRGWTQIITKITEWIPIICKLTVAAFLLLGLIPLLIGLLFEVVLLLPLRVPLGQTPVFYLYQDWAFGVLLTNVICAITMMTDFQFKETLEQVYNNGLANINLRVILFDLAFPNISIIGLILALPYVIVNTLFPLFGASIELQNLVNRRIHSILFIIALLFFLIKYQINKFTRFYEHIRNDKYLVGRRLVNYEPNNRNMVPTSK</sequence>
<evidence type="ECO:0000256" key="18">
    <source>
        <dbReference type="ARBA" id="ARBA00082010"/>
    </source>
</evidence>
<dbReference type="OMA" id="WLHYSLV"/>
<evidence type="ECO:0000256" key="15">
    <source>
        <dbReference type="ARBA" id="ARBA00023136"/>
    </source>
</evidence>
<feature type="transmembrane region" description="Helical" evidence="21">
    <location>
        <begin position="548"/>
        <end position="570"/>
    </location>
</feature>
<comment type="subunit">
    <text evidence="16">Interacts with DIO2. Interacts with SQLE.</text>
</comment>
<name>A0A6P6YGA1_DERPT</name>
<protein>
    <recommendedName>
        <fullName evidence="17">E3 ubiquitin-protein ligase MARCHF6</fullName>
        <ecNumber evidence="4">2.3.2.27</ecNumber>
    </recommendedName>
    <alternativeName>
        <fullName evidence="19">Membrane-associated RING finger protein 6</fullName>
    </alternativeName>
    <alternativeName>
        <fullName evidence="18">Membrane-associated RING-CH protein VI</fullName>
    </alternativeName>
</protein>
<dbReference type="Proteomes" id="UP000515146">
    <property type="component" value="Unplaced"/>
</dbReference>
<accession>A0A6P6YGA1</accession>
<evidence type="ECO:0000259" key="22">
    <source>
        <dbReference type="PROSITE" id="PS51292"/>
    </source>
</evidence>
<keyword evidence="6 21" id="KW-0812">Transmembrane</keyword>
<dbReference type="Pfam" id="PF23113">
    <property type="entry name" value="MARCHF6_C"/>
    <property type="match status" value="1"/>
</dbReference>
<evidence type="ECO:0000256" key="9">
    <source>
        <dbReference type="ARBA" id="ARBA00022786"/>
    </source>
</evidence>
<feature type="transmembrane region" description="Helical" evidence="21">
    <location>
        <begin position="400"/>
        <end position="421"/>
    </location>
</feature>
<evidence type="ECO:0000256" key="4">
    <source>
        <dbReference type="ARBA" id="ARBA00012483"/>
    </source>
</evidence>
<feature type="compositionally biased region" description="Acidic residues" evidence="20">
    <location>
        <begin position="203"/>
        <end position="244"/>
    </location>
</feature>
<evidence type="ECO:0000256" key="13">
    <source>
        <dbReference type="ARBA" id="ARBA00022989"/>
    </source>
</evidence>
<evidence type="ECO:0000256" key="20">
    <source>
        <dbReference type="SAM" id="MobiDB-lite"/>
    </source>
</evidence>
<organism evidence="23 24">
    <name type="scientific">Dermatophagoides pteronyssinus</name>
    <name type="common">European house dust mite</name>
    <dbReference type="NCBI Taxonomy" id="6956"/>
    <lineage>
        <taxon>Eukaryota</taxon>
        <taxon>Metazoa</taxon>
        <taxon>Ecdysozoa</taxon>
        <taxon>Arthropoda</taxon>
        <taxon>Chelicerata</taxon>
        <taxon>Arachnida</taxon>
        <taxon>Acari</taxon>
        <taxon>Acariformes</taxon>
        <taxon>Sarcoptiformes</taxon>
        <taxon>Astigmata</taxon>
        <taxon>Psoroptidia</taxon>
        <taxon>Analgoidea</taxon>
        <taxon>Pyroglyphidae</taxon>
        <taxon>Dermatophagoidinae</taxon>
        <taxon>Dermatophagoides</taxon>
    </lineage>
</organism>
<keyword evidence="7" id="KW-0479">Metal-binding</keyword>
<gene>
    <name evidence="24" type="primary">LOC113797620</name>
</gene>
<evidence type="ECO:0000256" key="17">
    <source>
        <dbReference type="ARBA" id="ARBA00069012"/>
    </source>
</evidence>
<evidence type="ECO:0000256" key="19">
    <source>
        <dbReference type="ARBA" id="ARBA00083917"/>
    </source>
</evidence>
<dbReference type="OrthoDB" id="1108038at2759"/>